<dbReference type="GO" id="GO:0004518">
    <property type="term" value="F:nuclease activity"/>
    <property type="evidence" value="ECO:0007669"/>
    <property type="project" value="UniProtKB-KW"/>
</dbReference>
<dbReference type="GO" id="GO:0005737">
    <property type="term" value="C:cytoplasm"/>
    <property type="evidence" value="ECO:0007669"/>
    <property type="project" value="TreeGrafter"/>
</dbReference>
<comment type="cofactor">
    <cofactor evidence="1">
        <name>Mn(2+)</name>
        <dbReference type="ChEBI" id="CHEBI:29035"/>
    </cofactor>
</comment>
<dbReference type="InterPro" id="IPR036691">
    <property type="entry name" value="Endo/exonu/phosph_ase_sf"/>
</dbReference>
<dbReference type="SUPFAM" id="SSF56219">
    <property type="entry name" value="DNase I-like"/>
    <property type="match status" value="1"/>
</dbReference>
<reference evidence="12" key="1">
    <citation type="submission" date="2020-05" db="EMBL/GenBank/DDBJ databases">
        <title>Phylogenomic resolution of chytrid fungi.</title>
        <authorList>
            <person name="Stajich J.E."/>
            <person name="Amses K."/>
            <person name="Simmons R."/>
            <person name="Seto K."/>
            <person name="Myers J."/>
            <person name="Bonds A."/>
            <person name="Quandt C.A."/>
            <person name="Barry K."/>
            <person name="Liu P."/>
            <person name="Grigoriev I."/>
            <person name="Longcore J.E."/>
            <person name="James T.Y."/>
        </authorList>
    </citation>
    <scope>NUCLEOTIDE SEQUENCE</scope>
    <source>
        <strain evidence="12">JEL0513</strain>
    </source>
</reference>
<feature type="domain" description="Endonuclease/exonuclease/phosphatase" evidence="11">
    <location>
        <begin position="99"/>
        <end position="293"/>
    </location>
</feature>
<dbReference type="AlphaFoldDB" id="A0AAD5T1C9"/>
<keyword evidence="10" id="KW-0539">Nucleus</keyword>
<proteinExistence type="predicted"/>
<dbReference type="InterPro" id="IPR051547">
    <property type="entry name" value="TDP2-like"/>
</dbReference>
<evidence type="ECO:0000256" key="7">
    <source>
        <dbReference type="ARBA" id="ARBA00022801"/>
    </source>
</evidence>
<evidence type="ECO:0000256" key="6">
    <source>
        <dbReference type="ARBA" id="ARBA00022763"/>
    </source>
</evidence>
<evidence type="ECO:0000256" key="9">
    <source>
        <dbReference type="ARBA" id="ARBA00023204"/>
    </source>
</evidence>
<keyword evidence="7" id="KW-0378">Hydrolase</keyword>
<dbReference type="PANTHER" id="PTHR15822:SF4">
    <property type="entry name" value="TYROSYL-DNA PHOSPHODIESTERASE 2"/>
    <property type="match status" value="1"/>
</dbReference>
<dbReference type="GO" id="GO:0003697">
    <property type="term" value="F:single-stranded DNA binding"/>
    <property type="evidence" value="ECO:0007669"/>
    <property type="project" value="TreeGrafter"/>
</dbReference>
<dbReference type="Pfam" id="PF03372">
    <property type="entry name" value="Exo_endo_phos"/>
    <property type="match status" value="1"/>
</dbReference>
<dbReference type="Proteomes" id="UP001211907">
    <property type="component" value="Unassembled WGS sequence"/>
</dbReference>
<accession>A0AAD5T1C9</accession>
<comment type="subcellular location">
    <subcellularLocation>
        <location evidence="3">Nucleus</location>
        <location evidence="3">PML body</location>
    </subcellularLocation>
</comment>
<keyword evidence="9" id="KW-0234">DNA repair</keyword>
<organism evidence="12 13">
    <name type="scientific">Physocladia obscura</name>
    <dbReference type="NCBI Taxonomy" id="109957"/>
    <lineage>
        <taxon>Eukaryota</taxon>
        <taxon>Fungi</taxon>
        <taxon>Fungi incertae sedis</taxon>
        <taxon>Chytridiomycota</taxon>
        <taxon>Chytridiomycota incertae sedis</taxon>
        <taxon>Chytridiomycetes</taxon>
        <taxon>Chytridiales</taxon>
        <taxon>Chytriomycetaceae</taxon>
        <taxon>Physocladia</taxon>
    </lineage>
</organism>
<evidence type="ECO:0000256" key="10">
    <source>
        <dbReference type="ARBA" id="ARBA00023242"/>
    </source>
</evidence>
<sequence length="379" mass="42499">MQQQLQKTLTTLKSTPMRVRANNGTVMEYTAGKATTETLSEAKALNFTTSTTISSTAFITAPKPSGVIFRAGEWIKYEPLTNPPEADSNQPQTMTLRLVTWNVWFETEHISARSRALLAEALATNPSILCFQEVTQPFMSILEETEQIRNNFWLSYDPKTHNFAQGGYTCIVAVNLSYFTIKLLKEVEVYSIMGRSLWLVELSYVVNSLIKTLRVMTSHFESMSYGQHARRDQRIAAKQALLAELNFGISAAYDFILCGDFNMTEDAEENSLLELGFHDVFDTVPNSTTTNSKFRRETVVPGGYTIGITYPSDIFPPKRFDRVVMLPPVVVEDNDKNPLIPVEYFELGKSPILGLSSSNGLNNCVYPSDHLGVCVSFKM</sequence>
<gene>
    <name evidence="12" type="primary">TDP2</name>
    <name evidence="12" type="ORF">HK100_011369</name>
</gene>
<evidence type="ECO:0000256" key="4">
    <source>
        <dbReference type="ARBA" id="ARBA00022722"/>
    </source>
</evidence>
<evidence type="ECO:0000256" key="3">
    <source>
        <dbReference type="ARBA" id="ARBA00004322"/>
    </source>
</evidence>
<keyword evidence="5" id="KW-0479">Metal-binding</keyword>
<dbReference type="EMBL" id="JADGJH010000696">
    <property type="protein sequence ID" value="KAJ3124093.1"/>
    <property type="molecule type" value="Genomic_DNA"/>
</dbReference>
<comment type="caution">
    <text evidence="12">The sequence shown here is derived from an EMBL/GenBank/DDBJ whole genome shotgun (WGS) entry which is preliminary data.</text>
</comment>
<evidence type="ECO:0000256" key="8">
    <source>
        <dbReference type="ARBA" id="ARBA00022842"/>
    </source>
</evidence>
<dbReference type="PANTHER" id="PTHR15822">
    <property type="entry name" value="TRAF AND TNF RECEPTOR-ASSOCIATED PROTEIN"/>
    <property type="match status" value="1"/>
</dbReference>
<comment type="cofactor">
    <cofactor evidence="2">
        <name>Mg(2+)</name>
        <dbReference type="ChEBI" id="CHEBI:18420"/>
    </cofactor>
</comment>
<evidence type="ECO:0000313" key="13">
    <source>
        <dbReference type="Proteomes" id="UP001211907"/>
    </source>
</evidence>
<dbReference type="InterPro" id="IPR005135">
    <property type="entry name" value="Endo/exonuclease/phosphatase"/>
</dbReference>
<evidence type="ECO:0000259" key="11">
    <source>
        <dbReference type="Pfam" id="PF03372"/>
    </source>
</evidence>
<dbReference type="GO" id="GO:0046872">
    <property type="term" value="F:metal ion binding"/>
    <property type="evidence" value="ECO:0007669"/>
    <property type="project" value="UniProtKB-KW"/>
</dbReference>
<keyword evidence="4" id="KW-0540">Nuclease</keyword>
<keyword evidence="13" id="KW-1185">Reference proteome</keyword>
<keyword evidence="6" id="KW-0227">DNA damage</keyword>
<evidence type="ECO:0000256" key="5">
    <source>
        <dbReference type="ARBA" id="ARBA00022723"/>
    </source>
</evidence>
<dbReference type="Gene3D" id="3.60.10.10">
    <property type="entry name" value="Endonuclease/exonuclease/phosphatase"/>
    <property type="match status" value="1"/>
</dbReference>
<dbReference type="GO" id="GO:0006302">
    <property type="term" value="P:double-strand break repair"/>
    <property type="evidence" value="ECO:0007669"/>
    <property type="project" value="TreeGrafter"/>
</dbReference>
<evidence type="ECO:0000256" key="2">
    <source>
        <dbReference type="ARBA" id="ARBA00001946"/>
    </source>
</evidence>
<keyword evidence="8" id="KW-0460">Magnesium</keyword>
<protein>
    <submittedName>
        <fullName evidence="12">Tyrosyl-DNA phosphodiesterase 2</fullName>
    </submittedName>
</protein>
<evidence type="ECO:0000313" key="12">
    <source>
        <dbReference type="EMBL" id="KAJ3124093.1"/>
    </source>
</evidence>
<dbReference type="GO" id="GO:0070260">
    <property type="term" value="F:5'-tyrosyl-DNA phosphodiesterase activity"/>
    <property type="evidence" value="ECO:0007669"/>
    <property type="project" value="TreeGrafter"/>
</dbReference>
<name>A0AAD5T1C9_9FUNG</name>
<evidence type="ECO:0000256" key="1">
    <source>
        <dbReference type="ARBA" id="ARBA00001936"/>
    </source>
</evidence>